<keyword evidence="1" id="KW-0472">Membrane</keyword>
<keyword evidence="4" id="KW-1185">Reference proteome</keyword>
<gene>
    <name evidence="3" type="ORF">ACFQS8_15325</name>
</gene>
<sequence>MRSNSINNFTMNEQGNTAIFMALFLGALTLLVSGMMEFAFVNNQKQELQSLADISALAAASEIAITSNDPAKIEAVATAYVASQDRDQNITVNPDVDLQANTVGVNLSAPLKQVTPFRLIKAETITASATAIASGESGNICVIGLNETVEKTVSLESNASLYAPNCAIYSNSKHSYGLVSLSNAKITAEDLFTSGGYQGMRQNFAPLPITDAPTISNPLANRPHPTYSGCDFNNYQIGNKTITIHPGVYCGGLSINSSAKVTLSKGIYILKDGPLKVEANAELTGEGVGFFLTGRDAYFIFTSNAKVTLSAPEDGVMAGLLFFEDKYNAFGAIHRITSEFTRYLVGTIYLPRGRLSIDAVTPVADHSEFTVIVANTISLTSSPNLVLNTDYASTPVPVPQGVVAQISG</sequence>
<accession>A0ABW2IPZ0</accession>
<name>A0ABW2IPZ0_9PROT</name>
<proteinExistence type="predicted"/>
<keyword evidence="1" id="KW-1133">Transmembrane helix</keyword>
<evidence type="ECO:0000313" key="4">
    <source>
        <dbReference type="Proteomes" id="UP001596492"/>
    </source>
</evidence>
<dbReference type="RefSeq" id="WP_382169010.1">
    <property type="nucleotide sequence ID" value="NZ_JBHTBR010000009.1"/>
</dbReference>
<keyword evidence="1" id="KW-0812">Transmembrane</keyword>
<dbReference type="InterPro" id="IPR028087">
    <property type="entry name" value="Tad_N"/>
</dbReference>
<evidence type="ECO:0000256" key="1">
    <source>
        <dbReference type="SAM" id="Phobius"/>
    </source>
</evidence>
<dbReference type="Proteomes" id="UP001596492">
    <property type="component" value="Unassembled WGS sequence"/>
</dbReference>
<organism evidence="3 4">
    <name type="scientific">Hirschia litorea</name>
    <dbReference type="NCBI Taxonomy" id="1199156"/>
    <lineage>
        <taxon>Bacteria</taxon>
        <taxon>Pseudomonadati</taxon>
        <taxon>Pseudomonadota</taxon>
        <taxon>Alphaproteobacteria</taxon>
        <taxon>Hyphomonadales</taxon>
        <taxon>Hyphomonadaceae</taxon>
        <taxon>Hirschia</taxon>
    </lineage>
</organism>
<dbReference type="Pfam" id="PF13400">
    <property type="entry name" value="Tad"/>
    <property type="match status" value="1"/>
</dbReference>
<evidence type="ECO:0000259" key="2">
    <source>
        <dbReference type="Pfam" id="PF13400"/>
    </source>
</evidence>
<reference evidence="4" key="1">
    <citation type="journal article" date="2019" name="Int. J. Syst. Evol. Microbiol.">
        <title>The Global Catalogue of Microorganisms (GCM) 10K type strain sequencing project: providing services to taxonomists for standard genome sequencing and annotation.</title>
        <authorList>
            <consortium name="The Broad Institute Genomics Platform"/>
            <consortium name="The Broad Institute Genome Sequencing Center for Infectious Disease"/>
            <person name="Wu L."/>
            <person name="Ma J."/>
        </authorList>
    </citation>
    <scope>NUCLEOTIDE SEQUENCE [LARGE SCALE GENOMIC DNA]</scope>
    <source>
        <strain evidence="4">CCUG 51308</strain>
    </source>
</reference>
<protein>
    <submittedName>
        <fullName evidence="3">TadE/TadG family type IV pilus assembly protein</fullName>
    </submittedName>
</protein>
<feature type="transmembrane region" description="Helical" evidence="1">
    <location>
        <begin position="20"/>
        <end position="41"/>
    </location>
</feature>
<dbReference type="EMBL" id="JBHTBR010000009">
    <property type="protein sequence ID" value="MFC7292991.1"/>
    <property type="molecule type" value="Genomic_DNA"/>
</dbReference>
<feature type="domain" description="Putative Flp pilus-assembly TadG-like N-terminal" evidence="2">
    <location>
        <begin position="15"/>
        <end position="61"/>
    </location>
</feature>
<evidence type="ECO:0000313" key="3">
    <source>
        <dbReference type="EMBL" id="MFC7292991.1"/>
    </source>
</evidence>
<comment type="caution">
    <text evidence="3">The sequence shown here is derived from an EMBL/GenBank/DDBJ whole genome shotgun (WGS) entry which is preliminary data.</text>
</comment>